<dbReference type="PIRSF" id="PIRSF001100">
    <property type="entry name" value="Beta_cellobiohydrolase"/>
    <property type="match status" value="1"/>
</dbReference>
<dbReference type="InterPro" id="IPR016288">
    <property type="entry name" value="Beta_cellobiohydrolase"/>
</dbReference>
<organism evidence="16">
    <name type="scientific">Talaromyces marneffei PM1</name>
    <dbReference type="NCBI Taxonomy" id="1077442"/>
    <lineage>
        <taxon>Eukaryota</taxon>
        <taxon>Fungi</taxon>
        <taxon>Dikarya</taxon>
        <taxon>Ascomycota</taxon>
        <taxon>Pezizomycotina</taxon>
        <taxon>Eurotiomycetes</taxon>
        <taxon>Eurotiomycetidae</taxon>
        <taxon>Eurotiales</taxon>
        <taxon>Trichocomaceae</taxon>
        <taxon>Talaromyces</taxon>
        <taxon>Talaromyces sect. Talaromyces</taxon>
    </lineage>
</organism>
<evidence type="ECO:0000256" key="5">
    <source>
        <dbReference type="ARBA" id="ARBA00023001"/>
    </source>
</evidence>
<dbReference type="GO" id="GO:0005576">
    <property type="term" value="C:extracellular region"/>
    <property type="evidence" value="ECO:0007669"/>
    <property type="project" value="InterPro"/>
</dbReference>
<evidence type="ECO:0000256" key="4">
    <source>
        <dbReference type="ARBA" id="ARBA00022801"/>
    </source>
</evidence>
<evidence type="ECO:0000256" key="14">
    <source>
        <dbReference type="RuleBase" id="RU361186"/>
    </source>
</evidence>
<feature type="chain" id="PRO_5005107237" description="Glucanase" evidence="14">
    <location>
        <begin position="20"/>
        <end position="481"/>
    </location>
</feature>
<feature type="binding site" evidence="11">
    <location>
        <position position="433"/>
    </location>
    <ligand>
        <name>substrate</name>
    </ligand>
</feature>
<dbReference type="SUPFAM" id="SSF57180">
    <property type="entry name" value="Cellulose-binding domain"/>
    <property type="match status" value="1"/>
</dbReference>
<protein>
    <recommendedName>
        <fullName evidence="14">Glucanase</fullName>
        <ecNumber evidence="14">3.2.1.-</ecNumber>
    </recommendedName>
</protein>
<gene>
    <name evidence="16" type="ORF">GQ26_0410060</name>
</gene>
<dbReference type="InterPro" id="IPR000254">
    <property type="entry name" value="CBD"/>
</dbReference>
<dbReference type="Pfam" id="PF01341">
    <property type="entry name" value="Glyco_hydro_6"/>
    <property type="match status" value="1"/>
</dbReference>
<dbReference type="PANTHER" id="PTHR34876">
    <property type="match status" value="1"/>
</dbReference>
<evidence type="ECO:0000256" key="10">
    <source>
        <dbReference type="PIRSR" id="PIRSR001100-1"/>
    </source>
</evidence>
<proteinExistence type="inferred from homology"/>
<dbReference type="GO" id="GO:0016162">
    <property type="term" value="F:cellulose 1,4-beta-cellobiosidase activity"/>
    <property type="evidence" value="ECO:0007669"/>
    <property type="project" value="UniProtKB-EC"/>
</dbReference>
<feature type="signal peptide" evidence="14">
    <location>
        <begin position="1"/>
        <end position="19"/>
    </location>
</feature>
<dbReference type="SMART" id="SM00236">
    <property type="entry name" value="fCBD"/>
    <property type="match status" value="1"/>
</dbReference>
<evidence type="ECO:0000256" key="3">
    <source>
        <dbReference type="ARBA" id="ARBA00022729"/>
    </source>
</evidence>
<keyword evidence="9 14" id="KW-0624">Polysaccharide degradation</keyword>
<evidence type="ECO:0000256" key="9">
    <source>
        <dbReference type="ARBA" id="ARBA00023326"/>
    </source>
</evidence>
<keyword evidence="5 14" id="KW-0136">Cellulose degradation</keyword>
<keyword evidence="3 14" id="KW-0732">Signal</keyword>
<feature type="active site" description="Proton acceptor" evidence="10">
    <location>
        <position position="435"/>
    </location>
</feature>
<dbReference type="AlphaFoldDB" id="A0A093UQX9"/>
<keyword evidence="4 14" id="KW-0378">Hydrolase</keyword>
<feature type="binding site" evidence="11">
    <location>
        <position position="429"/>
    </location>
    <ligand>
        <name>substrate</name>
    </ligand>
</feature>
<feature type="domain" description="CBM1" evidence="15">
    <location>
        <begin position="19"/>
        <end position="55"/>
    </location>
</feature>
<feature type="active site" description="Proton donor" evidence="10 13">
    <location>
        <position position="255"/>
    </location>
</feature>
<dbReference type="GO" id="GO:0030248">
    <property type="term" value="F:cellulose binding"/>
    <property type="evidence" value="ECO:0007669"/>
    <property type="project" value="InterPro"/>
</dbReference>
<keyword evidence="6" id="KW-1015">Disulfide bond</keyword>
<dbReference type="FunFam" id="3.20.20.40:FF:000001">
    <property type="entry name" value="Glucanase"/>
    <property type="match status" value="1"/>
</dbReference>
<evidence type="ECO:0000256" key="12">
    <source>
        <dbReference type="PROSITE-ProRule" id="PRU10056"/>
    </source>
</evidence>
<evidence type="ECO:0000256" key="6">
    <source>
        <dbReference type="ARBA" id="ARBA00023157"/>
    </source>
</evidence>
<comment type="caution">
    <text evidence="16">The sequence shown here is derived from an EMBL/GenBank/DDBJ whole genome shotgun (WGS) entry which is preliminary data.</text>
</comment>
<feature type="binding site" evidence="11">
    <location>
        <position position="300"/>
    </location>
    <ligand>
        <name>substrate</name>
    </ligand>
</feature>
<dbReference type="EMBL" id="JPOX01000041">
    <property type="protein sequence ID" value="KFX42697.1"/>
    <property type="molecule type" value="Genomic_DNA"/>
</dbReference>
<comment type="catalytic activity">
    <reaction evidence="1">
        <text>Hydrolysis of (1-&gt;4)-beta-D-glucosidic linkages in cellulose and cellotetraose, releasing cellobiose from the non-reducing ends of the chains.</text>
        <dbReference type="EC" id="3.2.1.91"/>
    </reaction>
</comment>
<keyword evidence="8 14" id="KW-0326">Glycosidase</keyword>
<dbReference type="PROSITE" id="PS51164">
    <property type="entry name" value="CBM1_2"/>
    <property type="match status" value="1"/>
</dbReference>
<feature type="binding site" evidence="11">
    <location>
        <position position="147"/>
    </location>
    <ligand>
        <name>substrate</name>
    </ligand>
</feature>
<feature type="active site" evidence="12">
    <location>
        <position position="209"/>
    </location>
</feature>
<dbReference type="PROSITE" id="PS00656">
    <property type="entry name" value="GLYCOSYL_HYDROL_F6_2"/>
    <property type="match status" value="1"/>
</dbReference>
<dbReference type="Pfam" id="PF00734">
    <property type="entry name" value="CBM_1"/>
    <property type="match status" value="1"/>
</dbReference>
<dbReference type="PANTHER" id="PTHR34876:SF4">
    <property type="entry name" value="1,4-BETA-D-GLUCAN CELLOBIOHYDROLASE C-RELATED"/>
    <property type="match status" value="1"/>
</dbReference>
<dbReference type="PROSITE" id="PS00655">
    <property type="entry name" value="GLYCOSYL_HYDROL_F6_1"/>
    <property type="match status" value="1"/>
</dbReference>
<evidence type="ECO:0000256" key="8">
    <source>
        <dbReference type="ARBA" id="ARBA00023295"/>
    </source>
</evidence>
<reference key="1">
    <citation type="journal article" date="2014" name="PLoS Genet.">
        <title>Signature Gene Expression Reveals Novel Clues to the Molecular Mechanisms of Dimorphic Transition in Penicillium marneffei.</title>
        <authorList>
            <person name="Yang E."/>
            <person name="Wang G."/>
            <person name="Cai J."/>
            <person name="Woo P.C."/>
            <person name="Lau S.K."/>
            <person name="Yuen K.-Y."/>
            <person name="Chow W.-N."/>
            <person name="Lin X."/>
        </authorList>
    </citation>
    <scope>NUCLEOTIDE SEQUENCE [LARGE SCALE GENOMIC DNA]</scope>
    <source>
        <strain>PM1</strain>
    </source>
</reference>
<reference evidence="16" key="2">
    <citation type="journal article" date="2014" name="PLoS Genet.">
        <title>Signature gene expression reveals novel clues to the molecular mechanisms of dimorphic transition in Penicillium marneffei.</title>
        <authorList>
            <person name="Yang E."/>
            <person name="Wang G."/>
            <person name="Cai J."/>
            <person name="Woo P.C."/>
            <person name="Lau S.K."/>
            <person name="Yuen K.-Y."/>
            <person name="Chow W.-N."/>
            <person name="Lin X."/>
        </authorList>
    </citation>
    <scope>NUCLEOTIDE SEQUENCE</scope>
    <source>
        <strain evidence="16">PM1</strain>
    </source>
</reference>
<dbReference type="PROSITE" id="PS00562">
    <property type="entry name" value="CBM1_1"/>
    <property type="match status" value="1"/>
</dbReference>
<comment type="similarity">
    <text evidence="14">Belongs to the glycosyl hydrolase family 6.</text>
</comment>
<dbReference type="InterPro" id="IPR001524">
    <property type="entry name" value="Glyco_hydro_6_CS"/>
</dbReference>
<dbReference type="PRINTS" id="PR00733">
    <property type="entry name" value="GLHYDRLASE6"/>
</dbReference>
<feature type="binding site" evidence="11">
    <location>
        <position position="401"/>
    </location>
    <ligand>
        <name>substrate</name>
    </ligand>
</feature>
<keyword evidence="7 14" id="KW-0119">Carbohydrate metabolism</keyword>
<feature type="binding site" evidence="11">
    <location>
        <position position="169"/>
    </location>
    <ligand>
        <name>substrate</name>
    </ligand>
</feature>
<dbReference type="eggNOG" id="ENOG502QWHE">
    <property type="taxonomic scope" value="Eukaryota"/>
</dbReference>
<dbReference type="InterPro" id="IPR036434">
    <property type="entry name" value="Beta_cellobiohydrolase_sf"/>
</dbReference>
<dbReference type="SUPFAM" id="SSF51989">
    <property type="entry name" value="Glycosyl hydrolases family 6, cellulases"/>
    <property type="match status" value="1"/>
</dbReference>
<comment type="similarity">
    <text evidence="2">Belongs to the glycosyl hydrolase 6 (cellulase B) family.</text>
</comment>
<feature type="binding site" evidence="11">
    <location>
        <position position="339"/>
    </location>
    <ligand>
        <name>substrate</name>
    </ligand>
</feature>
<evidence type="ECO:0000256" key="2">
    <source>
        <dbReference type="ARBA" id="ARBA00010533"/>
    </source>
</evidence>
<evidence type="ECO:0000259" key="15">
    <source>
        <dbReference type="PROSITE" id="PS51164"/>
    </source>
</evidence>
<accession>A0A093UQX9</accession>
<dbReference type="InterPro" id="IPR035971">
    <property type="entry name" value="CBD_sf"/>
</dbReference>
<evidence type="ECO:0000256" key="1">
    <source>
        <dbReference type="ARBA" id="ARBA00001641"/>
    </source>
</evidence>
<dbReference type="EC" id="3.2.1.-" evidence="14"/>
<evidence type="ECO:0000256" key="7">
    <source>
        <dbReference type="ARBA" id="ARBA00023277"/>
    </source>
</evidence>
<sequence length="481" mass="50661">MLRYLSIVAATAVLTGVEAQQSVWGQCGGQGYTGATSCAAGSTCSTQNPYYAQCIPATATSTTLVKTTSSTSVGTTSAPTTTTTKATTTKASTTATTAAASGNPFSGYQLYANPYYSSEVHTLAIPSLTGTLAAAATKAAEIPSFVWLEFSLFERCKYMHGHFLNLYSDTAAKVPTMGTYLANIEAANKAGASPPIAGIFVVYDLPDRDCAAAASNGEYTVANNGVANYKAYIDSIVAQLKAHPDVHTILIIEPDSLANMVTNLSTAKCTEAQPAYYECVNYALINLNLPNVAMYIDAGHAGWLGWSANLSPAAQLFATVYKNASSPAALRGLVTNVANYNAWSISSAPSYTSGDSNYDEQLYVNALSPLLTSNGWPNAHFIMDTSRNGVQPTQQKAWGDWCNLIGTGFGVAPTTNTGDPLEDAFVWVKPGGESDGTSNSSATRYDYHCGNSDSLQPAPEAGSWFQAYFVQLLTNANPPLV</sequence>
<evidence type="ECO:0000256" key="11">
    <source>
        <dbReference type="PIRSR" id="PIRSR001100-2"/>
    </source>
</evidence>
<feature type="binding site" evidence="11">
    <location>
        <position position="303"/>
    </location>
    <ligand>
        <name>substrate</name>
    </ligand>
</feature>
<dbReference type="Gene3D" id="3.20.20.40">
    <property type="entry name" value="1, 4-beta cellobiohydrolase"/>
    <property type="match status" value="1"/>
</dbReference>
<dbReference type="GO" id="GO:0030245">
    <property type="term" value="P:cellulose catabolic process"/>
    <property type="evidence" value="ECO:0007669"/>
    <property type="project" value="UniProtKB-KW"/>
</dbReference>
<dbReference type="HOGENOM" id="CLU_015488_0_0_1"/>
<name>A0A093UQX9_TALMA</name>
<evidence type="ECO:0000313" key="16">
    <source>
        <dbReference type="EMBL" id="KFX42697.1"/>
    </source>
</evidence>
<evidence type="ECO:0000256" key="13">
    <source>
        <dbReference type="PROSITE-ProRule" id="PRU10057"/>
    </source>
</evidence>